<evidence type="ECO:0000313" key="6">
    <source>
        <dbReference type="Proteomes" id="UP000292685"/>
    </source>
</evidence>
<dbReference type="PANTHER" id="PTHR13504:SF35">
    <property type="entry name" value="PROTEIN ADENYLYLTRANSFERASE SOFIC"/>
    <property type="match status" value="1"/>
</dbReference>
<keyword evidence="6" id="KW-1185">Reference proteome</keyword>
<keyword evidence="1" id="KW-0067">ATP-binding</keyword>
<organism evidence="5 6">
    <name type="scientific">Zhihengliuella halotolerans</name>
    <dbReference type="NCBI Taxonomy" id="370736"/>
    <lineage>
        <taxon>Bacteria</taxon>
        <taxon>Bacillati</taxon>
        <taxon>Actinomycetota</taxon>
        <taxon>Actinomycetes</taxon>
        <taxon>Micrococcales</taxon>
        <taxon>Micrococcaceae</taxon>
        <taxon>Zhihengliuella</taxon>
    </lineage>
</organism>
<dbReference type="InterPro" id="IPR040198">
    <property type="entry name" value="Fido_containing"/>
</dbReference>
<comment type="caution">
    <text evidence="5">The sequence shown here is derived from an EMBL/GenBank/DDBJ whole genome shotgun (WGS) entry which is preliminary data.</text>
</comment>
<dbReference type="InterPro" id="IPR048770">
    <property type="entry name" value="SoFic-like_C"/>
</dbReference>
<dbReference type="SUPFAM" id="SSF140931">
    <property type="entry name" value="Fic-like"/>
    <property type="match status" value="1"/>
</dbReference>
<dbReference type="Gene3D" id="1.10.10.10">
    <property type="entry name" value="Winged helix-like DNA-binding domain superfamily/Winged helix DNA-binding domain"/>
    <property type="match status" value="1"/>
</dbReference>
<dbReference type="InterPro" id="IPR003812">
    <property type="entry name" value="Fido"/>
</dbReference>
<feature type="domain" description="Fido" evidence="4">
    <location>
        <begin position="122"/>
        <end position="260"/>
    </location>
</feature>
<accession>A0A4Q8AEY6</accession>
<dbReference type="PROSITE" id="PS51459">
    <property type="entry name" value="FIDO"/>
    <property type="match status" value="1"/>
</dbReference>
<dbReference type="InterPro" id="IPR036388">
    <property type="entry name" value="WH-like_DNA-bd_sf"/>
</dbReference>
<feature type="binding site" evidence="3">
    <location>
        <begin position="200"/>
        <end position="207"/>
    </location>
    <ligand>
        <name>ATP</name>
        <dbReference type="ChEBI" id="CHEBI:30616"/>
    </ligand>
</feature>
<dbReference type="PIRSF" id="PIRSF038925">
    <property type="entry name" value="AMP-prot_trans"/>
    <property type="match status" value="1"/>
</dbReference>
<sequence>MTSWRADAPYNDLPSLPPPVDVETKKVLKLTIEARASLSALNQATSAMTNPRVLINAIPLLEAQASSEVENIVTTADDLFRHAEDEPSADPATREALSYRTALLEGARLVSERGIVTSNTACEVCSTIKRHRMDLRTGDGTFIGNPLTKKAVYTPPSGRSTIDQKLSAWEDFANSGEGLDPLIRMALAHYQFEAIHPFDDGNGRTGRILNVLMLMSNGLLNQPVLYLSRYIISRKNDYYDALLAVTAEGAWIPWVEYMLDAVRATSVSTLSKIGRIIDLQLALKAHIGSSIPGAHVALIDVLFEQPYCRISNVMSACEVSRPTATKWLKALVDANILVATTMGREKLFVNWRFMELLTSDESEAGGAQDSLF</sequence>
<feature type="active site" evidence="2">
    <location>
        <position position="196"/>
    </location>
</feature>
<reference evidence="5 6" key="1">
    <citation type="submission" date="2019-02" db="EMBL/GenBank/DDBJ databases">
        <title>Sequencing the genomes of 1000 actinobacteria strains.</title>
        <authorList>
            <person name="Klenk H.-P."/>
        </authorList>
    </citation>
    <scope>NUCLEOTIDE SEQUENCE [LARGE SCALE GENOMIC DNA]</scope>
    <source>
        <strain evidence="5 6">DSM 17364</strain>
    </source>
</reference>
<dbReference type="GO" id="GO:0005524">
    <property type="term" value="F:ATP binding"/>
    <property type="evidence" value="ECO:0007669"/>
    <property type="project" value="UniProtKB-KW"/>
</dbReference>
<dbReference type="Gene3D" id="1.10.3290.10">
    <property type="entry name" value="Fido-like domain"/>
    <property type="match status" value="1"/>
</dbReference>
<dbReference type="EMBL" id="SHLA01000001">
    <property type="protein sequence ID" value="RZU62857.1"/>
    <property type="molecule type" value="Genomic_DNA"/>
</dbReference>
<dbReference type="Proteomes" id="UP000292685">
    <property type="component" value="Unassembled WGS sequence"/>
</dbReference>
<evidence type="ECO:0000313" key="5">
    <source>
        <dbReference type="EMBL" id="RZU62857.1"/>
    </source>
</evidence>
<evidence type="ECO:0000256" key="1">
    <source>
        <dbReference type="PIRSR" id="PIRSR038925-1"/>
    </source>
</evidence>
<dbReference type="InterPro" id="IPR026287">
    <property type="entry name" value="SoFic-like"/>
</dbReference>
<dbReference type="RefSeq" id="WP_130451370.1">
    <property type="nucleotide sequence ID" value="NZ_SHLA01000001.1"/>
</dbReference>
<evidence type="ECO:0000256" key="3">
    <source>
        <dbReference type="PIRSR" id="PIRSR640198-2"/>
    </source>
</evidence>
<dbReference type="InterPro" id="IPR025758">
    <property type="entry name" value="Fic/DOC_N"/>
</dbReference>
<dbReference type="AlphaFoldDB" id="A0A4Q8AEY6"/>
<feature type="binding site" evidence="3">
    <location>
        <begin position="238"/>
        <end position="239"/>
    </location>
    <ligand>
        <name>ATP</name>
        <dbReference type="ChEBI" id="CHEBI:30616"/>
    </ligand>
</feature>
<evidence type="ECO:0000259" key="4">
    <source>
        <dbReference type="PROSITE" id="PS51459"/>
    </source>
</evidence>
<evidence type="ECO:0000256" key="2">
    <source>
        <dbReference type="PIRSR" id="PIRSR640198-1"/>
    </source>
</evidence>
<feature type="binding site" evidence="1">
    <location>
        <position position="70"/>
    </location>
    <ligand>
        <name>ATP</name>
        <dbReference type="ChEBI" id="CHEBI:30616"/>
    </ligand>
</feature>
<gene>
    <name evidence="5" type="ORF">EV380_2462</name>
</gene>
<dbReference type="InterPro" id="IPR036597">
    <property type="entry name" value="Fido-like_dom_sf"/>
</dbReference>
<proteinExistence type="predicted"/>
<keyword evidence="1" id="KW-0547">Nucleotide-binding</keyword>
<feature type="binding site" evidence="1">
    <location>
        <begin position="201"/>
        <end position="207"/>
    </location>
    <ligand>
        <name>ATP</name>
        <dbReference type="ChEBI" id="CHEBI:30616"/>
    </ligand>
</feature>
<protein>
    <submittedName>
        <fullName evidence="5">Fic family protein</fullName>
    </submittedName>
</protein>
<dbReference type="PANTHER" id="PTHR13504">
    <property type="entry name" value="FIDO DOMAIN-CONTAINING PROTEIN DDB_G0283145"/>
    <property type="match status" value="1"/>
</dbReference>
<feature type="binding site" evidence="1">
    <location>
        <position position="196"/>
    </location>
    <ligand>
        <name>ATP</name>
        <dbReference type="ChEBI" id="CHEBI:30616"/>
    </ligand>
</feature>
<dbReference type="OrthoDB" id="9813719at2"/>
<feature type="binding site" evidence="1">
    <location>
        <position position="238"/>
    </location>
    <ligand>
        <name>ATP</name>
        <dbReference type="ChEBI" id="CHEBI:30616"/>
    </ligand>
</feature>
<dbReference type="Pfam" id="PF02661">
    <property type="entry name" value="Fic"/>
    <property type="match status" value="1"/>
</dbReference>
<name>A0A4Q8AEY6_9MICC</name>
<dbReference type="Pfam" id="PF13784">
    <property type="entry name" value="Fic_N"/>
    <property type="match status" value="1"/>
</dbReference>
<dbReference type="Pfam" id="PF21248">
    <property type="entry name" value="SoFic-like_C"/>
    <property type="match status" value="1"/>
</dbReference>